<feature type="transmembrane region" description="Helical" evidence="1">
    <location>
        <begin position="49"/>
        <end position="67"/>
    </location>
</feature>
<protein>
    <submittedName>
        <fullName evidence="2">Uncharacterized protein</fullName>
    </submittedName>
</protein>
<accession>A0A9W4THT0</accession>
<keyword evidence="1" id="KW-1133">Transmembrane helix</keyword>
<dbReference type="KEGG" id="fcs:TRV642_2415"/>
<evidence type="ECO:0000313" key="2">
    <source>
        <dbReference type="EMBL" id="CAI2767291.1"/>
    </source>
</evidence>
<organism evidence="2 3">
    <name type="scientific">Flavobacterium collinsii</name>
    <dbReference type="NCBI Taxonomy" id="1114861"/>
    <lineage>
        <taxon>Bacteria</taxon>
        <taxon>Pseudomonadati</taxon>
        <taxon>Bacteroidota</taxon>
        <taxon>Flavobacteriia</taxon>
        <taxon>Flavobacteriales</taxon>
        <taxon>Flavobacteriaceae</taxon>
        <taxon>Flavobacterium</taxon>
    </lineage>
</organism>
<name>A0A9W4THT0_9FLAO</name>
<evidence type="ECO:0000313" key="3">
    <source>
        <dbReference type="Proteomes" id="UP001152749"/>
    </source>
</evidence>
<reference evidence="2" key="1">
    <citation type="submission" date="2022-09" db="EMBL/GenBank/DDBJ databases">
        <authorList>
            <person name="Duchaud E."/>
        </authorList>
    </citation>
    <scope>NUCLEOTIDE SEQUENCE</scope>
    <source>
        <strain evidence="2">TRV642</strain>
    </source>
</reference>
<keyword evidence="1" id="KW-0812">Transmembrane</keyword>
<proteinExistence type="predicted"/>
<dbReference type="AlphaFoldDB" id="A0A9W4THT0"/>
<gene>
    <name evidence="2" type="ORF">TRV642_2415</name>
</gene>
<sequence>MDYLYLICSVSLFGAAFAFYKLHKLWLKNVTEKNDQYKFQINFQSFKNWLYVVMLILGGIVYFFRALP</sequence>
<dbReference type="Proteomes" id="UP001152749">
    <property type="component" value="Chromosome"/>
</dbReference>
<dbReference type="EMBL" id="OX336425">
    <property type="protein sequence ID" value="CAI2767291.1"/>
    <property type="molecule type" value="Genomic_DNA"/>
</dbReference>
<evidence type="ECO:0000256" key="1">
    <source>
        <dbReference type="SAM" id="Phobius"/>
    </source>
</evidence>
<keyword evidence="1" id="KW-0472">Membrane</keyword>